<gene>
    <name evidence="1" type="ORF">LAV_00124</name>
</gene>
<dbReference type="Proteomes" id="UP000223906">
    <property type="component" value="Segment"/>
</dbReference>
<evidence type="ECO:0000313" key="2">
    <source>
        <dbReference type="Proteomes" id="UP000223906"/>
    </source>
</evidence>
<organism evidence="1 2">
    <name type="scientific">Sphingobium phage Lacusarx</name>
    <dbReference type="NCBI Taxonomy" id="1980139"/>
    <lineage>
        <taxon>Viruses</taxon>
        <taxon>Duplodnaviria</taxon>
        <taxon>Heunggongvirae</taxon>
        <taxon>Uroviricota</taxon>
        <taxon>Caudoviricetes</taxon>
        <taxon>Lacusarxvirus</taxon>
        <taxon>Lacusarxvirus lacusarx</taxon>
    </lineage>
</organism>
<proteinExistence type="predicted"/>
<dbReference type="EMBL" id="KY629563">
    <property type="protein sequence ID" value="ARK07499.1"/>
    <property type="molecule type" value="Genomic_DNA"/>
</dbReference>
<sequence length="80" mass="9212">MHTVTKLDRLPEGVPLHHFQPPHNMWTIGFCQSPPRYFAYRPVTPKFVIEVSDPTQIEQAAGDILNRFLKRVNDIGIQSL</sequence>
<reference evidence="1 2" key="1">
    <citation type="submission" date="2017-02" db="EMBL/GenBank/DDBJ databases">
        <title>The first characterized phage against a member of the ecologically important #sphingomonads reveals high dissimilarity against all other known phages.</title>
        <authorList>
            <person name="Nielsen T.K."/>
            <person name="Carstens A.B."/>
            <person name="Kot W."/>
            <person name="Lametsch R."/>
            <person name="Neve H."/>
            <person name="Hansen L.H."/>
        </authorList>
    </citation>
    <scope>NUCLEOTIDE SEQUENCE [LARGE SCALE GENOMIC DNA]</scope>
</reference>
<name>A0A1W6DX88_9CAUD</name>
<protein>
    <submittedName>
        <fullName evidence="1">Uncharacterized protein</fullName>
    </submittedName>
</protein>
<keyword evidence="2" id="KW-1185">Reference proteome</keyword>
<evidence type="ECO:0000313" key="1">
    <source>
        <dbReference type="EMBL" id="ARK07499.1"/>
    </source>
</evidence>
<accession>A0A1W6DX88</accession>